<comment type="cofactor">
    <cofactor evidence="2">
        <name>Mn(2+)</name>
        <dbReference type="ChEBI" id="CHEBI:29035"/>
    </cofactor>
    <text evidence="2">The Mn(2+) ion enhances activity.</text>
</comment>
<dbReference type="Proteomes" id="UP000242637">
    <property type="component" value="Chromosome 1"/>
</dbReference>
<dbReference type="EMBL" id="LT906453">
    <property type="protein sequence ID" value="SNV19457.1"/>
    <property type="molecule type" value="Genomic_DNA"/>
</dbReference>
<dbReference type="GO" id="GO:0019877">
    <property type="term" value="P:diaminopimelate biosynthetic process"/>
    <property type="evidence" value="ECO:0007669"/>
    <property type="project" value="UniProtKB-ARBA"/>
</dbReference>
<dbReference type="PANTHER" id="PTHR11014:SF63">
    <property type="entry name" value="METALLOPEPTIDASE, PUTATIVE (AFU_ORTHOLOGUE AFUA_6G09600)-RELATED"/>
    <property type="match status" value="1"/>
</dbReference>
<dbReference type="InterPro" id="IPR011650">
    <property type="entry name" value="Peptidase_M20_dimer"/>
</dbReference>
<feature type="binding site" evidence="2">
    <location>
        <position position="146"/>
    </location>
    <ligand>
        <name>Mn(2+)</name>
        <dbReference type="ChEBI" id="CHEBI:29035"/>
        <label>2</label>
    </ligand>
</feature>
<sequence length="405" mass="43230">MSIADITAKVPALAEMQETLYKHLHENPELSMVETETRALIAGKLTEYGYDVKEIGGGVVGVLANGQGRTVLFRADIDALPVQEATGLDYASTKVMKDQDGIEQPVMHACGHDMHVVAGLGAAQLLAEHKDTWSGTYIALFQPAEETAQGAQSMVDAGLIDAIPKPDVCLGQHVLAAPVAGKVAVASGPILSTAVSAKVTVYGKGSHGSMPHLGVDPVLLASSIVMRLQSVVAREIAPSDFGVITIGALQAGQKANIIPDHAELRINFRAYSEDIRDQLVEAMERIVKAECEASRSPREPEFEYSDRYPLTDNDEQAALTVTEALREGLGAERVEHMPPVTASEDFSNIPRAFDVPYVYWGFGGYTEGSPVYPNHNPSFAPAIQPTLTTGTEAAVSAVLGFLRKA</sequence>
<feature type="binding site" evidence="2">
    <location>
        <position position="110"/>
    </location>
    <ligand>
        <name>Mn(2+)</name>
        <dbReference type="ChEBI" id="CHEBI:29035"/>
        <label>2</label>
    </ligand>
</feature>
<reference evidence="4 5" key="1">
    <citation type="submission" date="2017-06" db="EMBL/GenBank/DDBJ databases">
        <authorList>
            <consortium name="Pathogen Informatics"/>
        </authorList>
    </citation>
    <scope>NUCLEOTIDE SEQUENCE [LARGE SCALE GENOMIC DNA]</scope>
    <source>
        <strain evidence="4 5">NCTC13039</strain>
    </source>
</reference>
<dbReference type="KEGG" id="dco:SAMEA4475696_0701"/>
<gene>
    <name evidence="4" type="primary">yxeP_1</name>
    <name evidence="4" type="ORF">SAMEA4475696_00701</name>
</gene>
<dbReference type="Pfam" id="PF07687">
    <property type="entry name" value="M20_dimer"/>
    <property type="match status" value="1"/>
</dbReference>
<dbReference type="Pfam" id="PF01546">
    <property type="entry name" value="Peptidase_M20"/>
    <property type="match status" value="1"/>
</dbReference>
<evidence type="ECO:0000256" key="2">
    <source>
        <dbReference type="PIRSR" id="PIRSR005962-1"/>
    </source>
</evidence>
<dbReference type="InterPro" id="IPR036264">
    <property type="entry name" value="Bact_exopeptidase_dim_dom"/>
</dbReference>
<keyword evidence="1 4" id="KW-0378">Hydrolase</keyword>
<evidence type="ECO:0000313" key="5">
    <source>
        <dbReference type="Proteomes" id="UP000242637"/>
    </source>
</evidence>
<dbReference type="STRING" id="1121387.GCA_000429885_01798"/>
<dbReference type="SUPFAM" id="SSF53187">
    <property type="entry name" value="Zn-dependent exopeptidases"/>
    <property type="match status" value="1"/>
</dbReference>
<keyword evidence="2" id="KW-0464">Manganese</keyword>
<evidence type="ECO:0000259" key="3">
    <source>
        <dbReference type="Pfam" id="PF07687"/>
    </source>
</evidence>
<dbReference type="EC" id="3.-.-.-" evidence="4"/>
<feature type="binding site" evidence="2">
    <location>
        <position position="173"/>
    </location>
    <ligand>
        <name>Mn(2+)</name>
        <dbReference type="ChEBI" id="CHEBI:29035"/>
        <label>1</label>
    </ligand>
</feature>
<dbReference type="OrthoDB" id="9777385at2"/>
<dbReference type="NCBIfam" id="TIGR01891">
    <property type="entry name" value="amidohydrolases"/>
    <property type="match status" value="1"/>
</dbReference>
<dbReference type="RefSeq" id="WP_028327600.1">
    <property type="nucleotide sequence ID" value="NZ_LT906453.1"/>
</dbReference>
<dbReference type="Gene3D" id="3.30.70.360">
    <property type="match status" value="1"/>
</dbReference>
<dbReference type="FunFam" id="3.30.70.360:FF:000001">
    <property type="entry name" value="N-acetyldiaminopimelate deacetylase"/>
    <property type="match status" value="1"/>
</dbReference>
<proteinExistence type="predicted"/>
<keyword evidence="5" id="KW-1185">Reference proteome</keyword>
<keyword evidence="2" id="KW-0479">Metal-binding</keyword>
<dbReference type="InterPro" id="IPR002933">
    <property type="entry name" value="Peptidase_M20"/>
</dbReference>
<dbReference type="AlphaFoldDB" id="A0A239VBC3"/>
<dbReference type="PANTHER" id="PTHR11014">
    <property type="entry name" value="PEPTIDASE M20 FAMILY MEMBER"/>
    <property type="match status" value="1"/>
</dbReference>
<dbReference type="GeneID" id="63458970"/>
<feature type="binding site" evidence="2">
    <location>
        <position position="112"/>
    </location>
    <ligand>
        <name>Mn(2+)</name>
        <dbReference type="ChEBI" id="CHEBI:29035"/>
        <label>2</label>
    </ligand>
</feature>
<dbReference type="PIRSF" id="PIRSF005962">
    <property type="entry name" value="Pept_M20D_amidohydro"/>
    <property type="match status" value="1"/>
</dbReference>
<accession>A0A239VBC3</accession>
<evidence type="ECO:0000256" key="1">
    <source>
        <dbReference type="ARBA" id="ARBA00022801"/>
    </source>
</evidence>
<dbReference type="SUPFAM" id="SSF55031">
    <property type="entry name" value="Bacterial exopeptidase dimerisation domain"/>
    <property type="match status" value="1"/>
</dbReference>
<evidence type="ECO:0000313" key="4">
    <source>
        <dbReference type="EMBL" id="SNV19457.1"/>
    </source>
</evidence>
<dbReference type="GO" id="GO:0046872">
    <property type="term" value="F:metal ion binding"/>
    <property type="evidence" value="ECO:0007669"/>
    <property type="project" value="UniProtKB-KW"/>
</dbReference>
<name>A0A239VBC3_9MICO</name>
<dbReference type="GO" id="GO:0050118">
    <property type="term" value="F:N-acetyldiaminopimelate deacetylase activity"/>
    <property type="evidence" value="ECO:0007669"/>
    <property type="project" value="UniProtKB-ARBA"/>
</dbReference>
<feature type="domain" description="Peptidase M20 dimerisation" evidence="3">
    <location>
        <begin position="194"/>
        <end position="292"/>
    </location>
</feature>
<dbReference type="InterPro" id="IPR017439">
    <property type="entry name" value="Amidohydrolase"/>
</dbReference>
<protein>
    <submittedName>
        <fullName evidence="4">Uncharacterized hydrolase YxeP</fullName>
        <ecNumber evidence="4">3.-.-.-</ecNumber>
    </submittedName>
</protein>
<organism evidence="4 5">
    <name type="scientific">Dermatophilus congolensis</name>
    <dbReference type="NCBI Taxonomy" id="1863"/>
    <lineage>
        <taxon>Bacteria</taxon>
        <taxon>Bacillati</taxon>
        <taxon>Actinomycetota</taxon>
        <taxon>Actinomycetes</taxon>
        <taxon>Micrococcales</taxon>
        <taxon>Dermatophilaceae</taxon>
        <taxon>Dermatophilus</taxon>
    </lineage>
</organism>
<feature type="binding site" evidence="2">
    <location>
        <position position="375"/>
    </location>
    <ligand>
        <name>Mn(2+)</name>
        <dbReference type="ChEBI" id="CHEBI:29035"/>
        <label>2</label>
    </ligand>
</feature>
<dbReference type="Gene3D" id="3.40.630.10">
    <property type="entry name" value="Zn peptidases"/>
    <property type="match status" value="1"/>
</dbReference>